<keyword evidence="2" id="KW-1185">Reference proteome</keyword>
<dbReference type="SUPFAM" id="SSF47565">
    <property type="entry name" value="Insect pheromone/odorant-binding proteins"/>
    <property type="match status" value="1"/>
</dbReference>
<evidence type="ECO:0000313" key="1">
    <source>
        <dbReference type="EMBL" id="GFG40554.1"/>
    </source>
</evidence>
<proteinExistence type="predicted"/>
<reference evidence="2" key="1">
    <citation type="submission" date="2020-01" db="EMBL/GenBank/DDBJ databases">
        <title>Draft genome sequence of the Termite Coptotermes fromosanus.</title>
        <authorList>
            <person name="Itakura S."/>
            <person name="Yosikawa Y."/>
            <person name="Umezawa K."/>
        </authorList>
    </citation>
    <scope>NUCLEOTIDE SEQUENCE [LARGE SCALE GENOMIC DNA]</scope>
</reference>
<dbReference type="Proteomes" id="UP000502823">
    <property type="component" value="Unassembled WGS sequence"/>
</dbReference>
<protein>
    <submittedName>
        <fullName evidence="1">Uncharacterized protein</fullName>
    </submittedName>
</protein>
<feature type="non-terminal residue" evidence="1">
    <location>
        <position position="1"/>
    </location>
</feature>
<dbReference type="GO" id="GO:0005549">
    <property type="term" value="F:odorant binding"/>
    <property type="evidence" value="ECO:0007669"/>
    <property type="project" value="InterPro"/>
</dbReference>
<dbReference type="Gene3D" id="1.10.238.20">
    <property type="entry name" value="Pheromone/general odorant binding protein domain"/>
    <property type="match status" value="1"/>
</dbReference>
<dbReference type="InterPro" id="IPR036728">
    <property type="entry name" value="PBP_GOBP_sf"/>
</dbReference>
<name>A0A6L2Q834_COPFO</name>
<dbReference type="InParanoid" id="A0A6L2Q834"/>
<organism evidence="1 2">
    <name type="scientific">Coptotermes formosanus</name>
    <name type="common">Formosan subterranean termite</name>
    <dbReference type="NCBI Taxonomy" id="36987"/>
    <lineage>
        <taxon>Eukaryota</taxon>
        <taxon>Metazoa</taxon>
        <taxon>Ecdysozoa</taxon>
        <taxon>Arthropoda</taxon>
        <taxon>Hexapoda</taxon>
        <taxon>Insecta</taxon>
        <taxon>Pterygota</taxon>
        <taxon>Neoptera</taxon>
        <taxon>Polyneoptera</taxon>
        <taxon>Dictyoptera</taxon>
        <taxon>Blattodea</taxon>
        <taxon>Blattoidea</taxon>
        <taxon>Termitoidae</taxon>
        <taxon>Rhinotermitidae</taxon>
        <taxon>Coptotermes</taxon>
    </lineage>
</organism>
<dbReference type="AlphaFoldDB" id="A0A6L2Q834"/>
<dbReference type="EMBL" id="BLKM01002298">
    <property type="protein sequence ID" value="GFG40554.1"/>
    <property type="molecule type" value="Genomic_DNA"/>
</dbReference>
<evidence type="ECO:0000313" key="2">
    <source>
        <dbReference type="Proteomes" id="UP000502823"/>
    </source>
</evidence>
<comment type="caution">
    <text evidence="1">The sequence shown here is derived from an EMBL/GenBank/DDBJ whole genome shotgun (WGS) entry which is preliminary data.</text>
</comment>
<dbReference type="OrthoDB" id="8190781at2759"/>
<sequence>LQRSEQDLIQDIALVNAPMRTETDCLFQTAFVCPSRPTEITDLESQCLAEYKAMKRAKCNTTEAEKMKKMNTMESLESGSDALHMGKREVPIGDDMMNSTETTTKTAITHHRKRSCHYYRCILKKLDVLDETTMLPNEDMFNMWVANNITDDGLKERLQERVKVCFNELRDSGFYNADSSKTAEVSGETTNVKKEGLFILPPGVWNVHILPP</sequence>
<gene>
    <name evidence="1" type="ORF">Cfor_04476</name>
</gene>
<accession>A0A6L2Q834</accession>